<comment type="similarity">
    <text evidence="2 12">Belongs to the cytochrome P450 family.</text>
</comment>
<evidence type="ECO:0000313" key="14">
    <source>
        <dbReference type="EMBL" id="SPD04332.1"/>
    </source>
</evidence>
<evidence type="ECO:0000256" key="7">
    <source>
        <dbReference type="ARBA" id="ARBA00023002"/>
    </source>
</evidence>
<comment type="subcellular location">
    <subcellularLocation>
        <location evidence="1">Membrane</location>
        <topology evidence="1">Single-pass membrane protein</topology>
    </subcellularLocation>
</comment>
<protein>
    <recommendedName>
        <fullName evidence="15">Cytochrome P450</fullName>
    </recommendedName>
</protein>
<dbReference type="GO" id="GO:0004497">
    <property type="term" value="F:monooxygenase activity"/>
    <property type="evidence" value="ECO:0007669"/>
    <property type="project" value="UniProtKB-KW"/>
</dbReference>
<keyword evidence="3 11" id="KW-0349">Heme</keyword>
<keyword evidence="8 11" id="KW-0408">Iron</keyword>
<dbReference type="PANTHER" id="PTHR24282">
    <property type="entry name" value="CYTOCHROME P450 FAMILY MEMBER"/>
    <property type="match status" value="1"/>
</dbReference>
<dbReference type="PRINTS" id="PR00385">
    <property type="entry name" value="P450"/>
</dbReference>
<dbReference type="GO" id="GO:0005506">
    <property type="term" value="F:iron ion binding"/>
    <property type="evidence" value="ECO:0007669"/>
    <property type="project" value="InterPro"/>
</dbReference>
<organism evidence="14">
    <name type="scientific">Fagus sylvatica</name>
    <name type="common">Beechnut</name>
    <dbReference type="NCBI Taxonomy" id="28930"/>
    <lineage>
        <taxon>Eukaryota</taxon>
        <taxon>Viridiplantae</taxon>
        <taxon>Streptophyta</taxon>
        <taxon>Embryophyta</taxon>
        <taxon>Tracheophyta</taxon>
        <taxon>Spermatophyta</taxon>
        <taxon>Magnoliopsida</taxon>
        <taxon>eudicotyledons</taxon>
        <taxon>Gunneridae</taxon>
        <taxon>Pentapetalae</taxon>
        <taxon>rosids</taxon>
        <taxon>fabids</taxon>
        <taxon>Fagales</taxon>
        <taxon>Fagaceae</taxon>
        <taxon>Fagus</taxon>
    </lineage>
</organism>
<dbReference type="Pfam" id="PF00067">
    <property type="entry name" value="p450"/>
    <property type="match status" value="1"/>
</dbReference>
<evidence type="ECO:0000256" key="2">
    <source>
        <dbReference type="ARBA" id="ARBA00010617"/>
    </source>
</evidence>
<dbReference type="SUPFAM" id="SSF48264">
    <property type="entry name" value="Cytochrome P450"/>
    <property type="match status" value="1"/>
</dbReference>
<feature type="transmembrane region" description="Helical" evidence="13">
    <location>
        <begin position="12"/>
        <end position="32"/>
    </location>
</feature>
<evidence type="ECO:0008006" key="15">
    <source>
        <dbReference type="Google" id="ProtNLM"/>
    </source>
</evidence>
<dbReference type="InterPro" id="IPR001128">
    <property type="entry name" value="Cyt_P450"/>
</dbReference>
<evidence type="ECO:0000256" key="8">
    <source>
        <dbReference type="ARBA" id="ARBA00023004"/>
    </source>
</evidence>
<accession>A0A2N9GX98</accession>
<dbReference type="InterPro" id="IPR036396">
    <property type="entry name" value="Cyt_P450_sf"/>
</dbReference>
<dbReference type="EMBL" id="OIVN01002524">
    <property type="protein sequence ID" value="SPD04332.1"/>
    <property type="molecule type" value="Genomic_DNA"/>
</dbReference>
<keyword evidence="5 11" id="KW-0479">Metal-binding</keyword>
<keyword evidence="4 13" id="KW-0812">Transmembrane</keyword>
<keyword evidence="10 13" id="KW-0472">Membrane</keyword>
<reference evidence="14" key="1">
    <citation type="submission" date="2018-02" db="EMBL/GenBank/DDBJ databases">
        <authorList>
            <person name="Cohen D.B."/>
            <person name="Kent A.D."/>
        </authorList>
    </citation>
    <scope>NUCLEOTIDE SEQUENCE</scope>
</reference>
<evidence type="ECO:0000256" key="13">
    <source>
        <dbReference type="SAM" id="Phobius"/>
    </source>
</evidence>
<dbReference type="Gene3D" id="1.10.630.10">
    <property type="entry name" value="Cytochrome P450"/>
    <property type="match status" value="1"/>
</dbReference>
<name>A0A2N9GX98_FAGSY</name>
<evidence type="ECO:0000256" key="1">
    <source>
        <dbReference type="ARBA" id="ARBA00004167"/>
    </source>
</evidence>
<dbReference type="PROSITE" id="PS00086">
    <property type="entry name" value="CYTOCHROME_P450"/>
    <property type="match status" value="1"/>
</dbReference>
<sequence>MEHMLVPQAFTYFVLLMCILLILFCHFFWLKLETIRLKFRRQGIRGPLPSFVLGRTFLFELGRHQILYATDLKLVKQISNFKSLDLGKPAYLHEDRGPLLGKGLISSTGSVWSHQRNTIAPQLYMEKVKDMVDVIVESAYSLVKSWNSMVETEGGVVDLTVDDYVRNFTSAIISKMMFGNNYHAGMKLFPKCKALIDAVDSPTMLDGTPLSRYLPTKKNRDAWRLEKETYKMIMDIVKKHNASTSEDMLQTIMKGAMNGELGSSSIDKVIVDNCKDVYIPGFEVSGVVAIWGLMLLASHPEWQARVRTEVQEVCGDQLPDANMLGRMRVLKMVIQEVIRLYPGAVFVARRAMEDLRFGDTCVPKGVDIWIWTLALHRDPEIWGPDADKFNPERFANGVFGACKSPQAYIPFGVGARMCPGQNLAMTELKVLFALVISNFSLNISPNYRHSPRFGLLLEPEHGVNLLIKKI</sequence>
<evidence type="ECO:0000256" key="9">
    <source>
        <dbReference type="ARBA" id="ARBA00023033"/>
    </source>
</evidence>
<proteinExistence type="inferred from homology"/>
<dbReference type="InterPro" id="IPR017972">
    <property type="entry name" value="Cyt_P450_CS"/>
</dbReference>
<evidence type="ECO:0000256" key="11">
    <source>
        <dbReference type="PIRSR" id="PIRSR602401-1"/>
    </source>
</evidence>
<dbReference type="InterPro" id="IPR002401">
    <property type="entry name" value="Cyt_P450_E_grp-I"/>
</dbReference>
<comment type="cofactor">
    <cofactor evidence="11">
        <name>heme</name>
        <dbReference type="ChEBI" id="CHEBI:30413"/>
    </cofactor>
</comment>
<evidence type="ECO:0000256" key="3">
    <source>
        <dbReference type="ARBA" id="ARBA00022617"/>
    </source>
</evidence>
<dbReference type="PRINTS" id="PR00463">
    <property type="entry name" value="EP450I"/>
</dbReference>
<evidence type="ECO:0000256" key="12">
    <source>
        <dbReference type="RuleBase" id="RU000461"/>
    </source>
</evidence>
<gene>
    <name evidence="14" type="ORF">FSB_LOCUS32214</name>
</gene>
<evidence type="ECO:0000256" key="6">
    <source>
        <dbReference type="ARBA" id="ARBA00022989"/>
    </source>
</evidence>
<keyword evidence="9 12" id="KW-0503">Monooxygenase</keyword>
<evidence type="ECO:0000256" key="4">
    <source>
        <dbReference type="ARBA" id="ARBA00022692"/>
    </source>
</evidence>
<keyword evidence="7 12" id="KW-0560">Oxidoreductase</keyword>
<feature type="binding site" description="axial binding residue" evidence="11">
    <location>
        <position position="418"/>
    </location>
    <ligand>
        <name>heme</name>
        <dbReference type="ChEBI" id="CHEBI:30413"/>
    </ligand>
    <ligandPart>
        <name>Fe</name>
        <dbReference type="ChEBI" id="CHEBI:18248"/>
    </ligandPart>
</feature>
<evidence type="ECO:0000256" key="5">
    <source>
        <dbReference type="ARBA" id="ARBA00022723"/>
    </source>
</evidence>
<evidence type="ECO:0000256" key="10">
    <source>
        <dbReference type="ARBA" id="ARBA00023136"/>
    </source>
</evidence>
<dbReference type="GO" id="GO:0016020">
    <property type="term" value="C:membrane"/>
    <property type="evidence" value="ECO:0007669"/>
    <property type="project" value="UniProtKB-SubCell"/>
</dbReference>
<dbReference type="AlphaFoldDB" id="A0A2N9GX98"/>
<keyword evidence="6 13" id="KW-1133">Transmembrane helix</keyword>
<dbReference type="PANTHER" id="PTHR24282:SF28">
    <property type="entry name" value="CYTOCHROME P450"/>
    <property type="match status" value="1"/>
</dbReference>
<dbReference type="GO" id="GO:0016705">
    <property type="term" value="F:oxidoreductase activity, acting on paired donors, with incorporation or reduction of molecular oxygen"/>
    <property type="evidence" value="ECO:0007669"/>
    <property type="project" value="InterPro"/>
</dbReference>
<dbReference type="GO" id="GO:0020037">
    <property type="term" value="F:heme binding"/>
    <property type="evidence" value="ECO:0007669"/>
    <property type="project" value="InterPro"/>
</dbReference>
<dbReference type="InterPro" id="IPR050665">
    <property type="entry name" value="Cytochrome_P450_Monooxygen"/>
</dbReference>